<accession>A0ABS1QDC6</accession>
<keyword evidence="2" id="KW-1185">Reference proteome</keyword>
<dbReference type="EMBL" id="JAELVM010000001">
    <property type="protein sequence ID" value="MBL1220619.1"/>
    <property type="molecule type" value="Genomic_DNA"/>
</dbReference>
<protein>
    <submittedName>
        <fullName evidence="1">Helix-turn-helix domain-containing protein</fullName>
    </submittedName>
</protein>
<name>A0ABS1QDC6_9FLAO</name>
<proteinExistence type="predicted"/>
<dbReference type="Gene3D" id="1.10.10.60">
    <property type="entry name" value="Homeodomain-like"/>
    <property type="match status" value="1"/>
</dbReference>
<evidence type="ECO:0000313" key="1">
    <source>
        <dbReference type="EMBL" id="MBL1220619.1"/>
    </source>
</evidence>
<reference evidence="1 2" key="1">
    <citation type="submission" date="2020-12" db="EMBL/GenBank/DDBJ databases">
        <title>Chryseobacterium endoalhailicus sp. nov., isolated from seed of leguminous plant.</title>
        <authorList>
            <person name="Zhang X."/>
        </authorList>
    </citation>
    <scope>NUCLEOTIDE SEQUENCE [LARGE SCALE GENOMIC DNA]</scope>
    <source>
        <strain evidence="1 2">L7</strain>
    </source>
</reference>
<organism evidence="1 2">
    <name type="scientific">Chryseobacterium endalhagicum</name>
    <dbReference type="NCBI Taxonomy" id="2797638"/>
    <lineage>
        <taxon>Bacteria</taxon>
        <taxon>Pseudomonadati</taxon>
        <taxon>Bacteroidota</taxon>
        <taxon>Flavobacteriia</taxon>
        <taxon>Flavobacteriales</taxon>
        <taxon>Weeksellaceae</taxon>
        <taxon>Chryseobacterium group</taxon>
        <taxon>Chryseobacterium</taxon>
    </lineage>
</organism>
<comment type="caution">
    <text evidence="1">The sequence shown here is derived from an EMBL/GenBank/DDBJ whole genome shotgun (WGS) entry which is preliminary data.</text>
</comment>
<gene>
    <name evidence="1" type="ORF">JET18_07200</name>
</gene>
<sequence length="141" mass="16962">MNFKDINIGPMISKRALECNIDLSRLCNFFNCSSQDILNMYDAKSLDCEILLKWCKILEYDFFRFYSQNLILYSPVSADHKAKKAKEHSEMPYFRKNIYTREVIDFMLEMLEKGEKTKRQIIEEYNIPKTTLHKWIVKNRK</sequence>
<evidence type="ECO:0000313" key="2">
    <source>
        <dbReference type="Proteomes" id="UP000661696"/>
    </source>
</evidence>
<dbReference type="Proteomes" id="UP000661696">
    <property type="component" value="Unassembled WGS sequence"/>
</dbReference>